<feature type="chain" id="PRO_5042147268" evidence="2">
    <location>
        <begin position="23"/>
        <end position="484"/>
    </location>
</feature>
<keyword evidence="5" id="KW-1185">Reference proteome</keyword>
<evidence type="ECO:0000256" key="1">
    <source>
        <dbReference type="SAM" id="MobiDB-lite"/>
    </source>
</evidence>
<dbReference type="PROSITE" id="PS00018">
    <property type="entry name" value="EF_HAND_1"/>
    <property type="match status" value="1"/>
</dbReference>
<feature type="domain" description="Lcl C-terminal" evidence="3">
    <location>
        <begin position="218"/>
        <end position="328"/>
    </location>
</feature>
<evidence type="ECO:0000313" key="4">
    <source>
        <dbReference type="EMBL" id="MBK1855227.1"/>
    </source>
</evidence>
<sequence>MRTRNFTIAAAALVSCATSIHAETLSYPIVDTGQTVAYGDDPGQDAHYAGNAPSYQVHDGTVTDTVTGLMWTKDPGAKMTYAEALKNAAQCRVGGHSDWRLPTIKELYSLIKLDGIDPDPHATDTSRLKPFIDRTVFDFKYGDPTKGERIIDSQFATSTKYVSTTMGGNETLFGVNFADGRIKGYPIKSRRGEKTFHVLYVRGKSDYGVNQFKDNDDGTITDAATGLTWMKADSGRGMDWPTALKYAEEMKLAGHSDWRLPSAKELQSIVDYTRSPDTTGSAAINPIFECTALKNEGGNKDYAHYWSSSTHVGTRSNTTATYFAFGRSLGWMGEDGQKTLMDVHGAGSQRSDPKTGDASKFPYGRGPQGDVIRIYNMVRLVRGGGVKLVDAPVVKEIEQKKSGKRERPQQPSETQRKKPEPNRGQSGAAFIKREDKNGDGKVSKEEFGGPDAHFDRFDKNKDGVLTEDEAPKGRPQGSQRPQRP</sequence>
<dbReference type="InterPro" id="IPR011992">
    <property type="entry name" value="EF-hand-dom_pair"/>
</dbReference>
<protein>
    <submittedName>
        <fullName evidence="4">DUF1566 domain-containing protein</fullName>
    </submittedName>
</protein>
<feature type="domain" description="Lcl C-terminal" evidence="3">
    <location>
        <begin position="60"/>
        <end position="202"/>
    </location>
</feature>
<dbReference type="InterPro" id="IPR011460">
    <property type="entry name" value="Lcl_C"/>
</dbReference>
<feature type="region of interest" description="Disordered" evidence="1">
    <location>
        <begin position="343"/>
        <end position="366"/>
    </location>
</feature>
<dbReference type="SUPFAM" id="SSF47473">
    <property type="entry name" value="EF-hand"/>
    <property type="match status" value="1"/>
</dbReference>
<name>A0AAE2SDZ1_9BACT</name>
<feature type="signal peptide" evidence="2">
    <location>
        <begin position="1"/>
        <end position="22"/>
    </location>
</feature>
<evidence type="ECO:0000256" key="2">
    <source>
        <dbReference type="SAM" id="SignalP"/>
    </source>
</evidence>
<dbReference type="PANTHER" id="PTHR35812:SF1">
    <property type="entry name" value="LIPOPROTEIN"/>
    <property type="match status" value="1"/>
</dbReference>
<dbReference type="InterPro" id="IPR018247">
    <property type="entry name" value="EF_Hand_1_Ca_BS"/>
</dbReference>
<comment type="caution">
    <text evidence="4">The sequence shown here is derived from an EMBL/GenBank/DDBJ whole genome shotgun (WGS) entry which is preliminary data.</text>
</comment>
<feature type="region of interest" description="Disordered" evidence="1">
    <location>
        <begin position="397"/>
        <end position="484"/>
    </location>
</feature>
<dbReference type="PANTHER" id="PTHR35812">
    <property type="entry name" value="LIPOPROTEIN"/>
    <property type="match status" value="1"/>
</dbReference>
<dbReference type="PROSITE" id="PS51257">
    <property type="entry name" value="PROKAR_LIPOPROTEIN"/>
    <property type="match status" value="1"/>
</dbReference>
<dbReference type="Gene3D" id="1.10.238.10">
    <property type="entry name" value="EF-hand"/>
    <property type="match status" value="1"/>
</dbReference>
<reference evidence="4" key="1">
    <citation type="submission" date="2021-01" db="EMBL/GenBank/DDBJ databases">
        <title>Modified the classification status of verrucomicrobia.</title>
        <authorList>
            <person name="Feng X."/>
        </authorList>
    </citation>
    <scope>NUCLEOTIDE SEQUENCE</scope>
    <source>
        <strain evidence="4">5K15</strain>
    </source>
</reference>
<organism evidence="4 5">
    <name type="scientific">Oceaniferula flava</name>
    <dbReference type="NCBI Taxonomy" id="2800421"/>
    <lineage>
        <taxon>Bacteria</taxon>
        <taxon>Pseudomonadati</taxon>
        <taxon>Verrucomicrobiota</taxon>
        <taxon>Verrucomicrobiia</taxon>
        <taxon>Verrucomicrobiales</taxon>
        <taxon>Verrucomicrobiaceae</taxon>
        <taxon>Oceaniferula</taxon>
    </lineage>
</organism>
<feature type="compositionally biased region" description="Basic and acidic residues" evidence="1">
    <location>
        <begin position="397"/>
        <end position="421"/>
    </location>
</feature>
<accession>A0AAE2SDZ1</accession>
<dbReference type="AlphaFoldDB" id="A0AAE2SDZ1"/>
<feature type="compositionally biased region" description="Basic and acidic residues" evidence="1">
    <location>
        <begin position="431"/>
        <end position="472"/>
    </location>
</feature>
<dbReference type="Pfam" id="PF07603">
    <property type="entry name" value="Lcl_C"/>
    <property type="match status" value="2"/>
</dbReference>
<evidence type="ECO:0000259" key="3">
    <source>
        <dbReference type="Pfam" id="PF07603"/>
    </source>
</evidence>
<gene>
    <name evidence="4" type="ORF">JIN83_09680</name>
</gene>
<proteinExistence type="predicted"/>
<evidence type="ECO:0000313" key="5">
    <source>
        <dbReference type="Proteomes" id="UP000634206"/>
    </source>
</evidence>
<keyword evidence="2" id="KW-0732">Signal</keyword>
<dbReference type="Proteomes" id="UP000634206">
    <property type="component" value="Unassembled WGS sequence"/>
</dbReference>
<dbReference type="RefSeq" id="WP_309489840.1">
    <property type="nucleotide sequence ID" value="NZ_JAENIG010000005.1"/>
</dbReference>
<dbReference type="EMBL" id="JAENIG010000005">
    <property type="protein sequence ID" value="MBK1855227.1"/>
    <property type="molecule type" value="Genomic_DNA"/>
</dbReference>